<dbReference type="PATRIC" id="fig|665952.3.peg.3057"/>
<organism evidence="2 3">
    <name type="scientific">Bacillus smithii 7_3_47FAA</name>
    <dbReference type="NCBI Taxonomy" id="665952"/>
    <lineage>
        <taxon>Bacteria</taxon>
        <taxon>Bacillati</taxon>
        <taxon>Bacillota</taxon>
        <taxon>Bacilli</taxon>
        <taxon>Bacillales</taxon>
        <taxon>Bacillaceae</taxon>
        <taxon>Bacillus</taxon>
    </lineage>
</organism>
<dbReference type="SUPFAM" id="SSF160515">
    <property type="entry name" value="YueI-like"/>
    <property type="match status" value="1"/>
</dbReference>
<comment type="caution">
    <text evidence="2">The sequence shown here is derived from an EMBL/GenBank/DDBJ whole genome shotgun (WGS) entry which is preliminary data.</text>
</comment>
<dbReference type="AlphaFoldDB" id="G9QPG0"/>
<protein>
    <recommendedName>
        <fullName evidence="4">DUF1694 domain-containing protein</fullName>
    </recommendedName>
</protein>
<dbReference type="Pfam" id="PF07997">
    <property type="entry name" value="DUF1694"/>
    <property type="match status" value="1"/>
</dbReference>
<dbReference type="InterPro" id="IPR012543">
    <property type="entry name" value="DUF1694"/>
</dbReference>
<dbReference type="InterPro" id="IPR029064">
    <property type="entry name" value="Ribosomal_eL30-like_sf"/>
</dbReference>
<dbReference type="Gene3D" id="3.30.1330.30">
    <property type="match status" value="1"/>
</dbReference>
<accession>G9QPG0</accession>
<name>G9QPG0_9BACI</name>
<dbReference type="EMBL" id="ACWF01000155">
    <property type="protein sequence ID" value="EHL73822.1"/>
    <property type="molecule type" value="Genomic_DNA"/>
</dbReference>
<evidence type="ECO:0000313" key="3">
    <source>
        <dbReference type="Proteomes" id="UP000011747"/>
    </source>
</evidence>
<dbReference type="RefSeq" id="WP_003355249.1">
    <property type="nucleotide sequence ID" value="NZ_JH414764.1"/>
</dbReference>
<proteinExistence type="predicted"/>
<evidence type="ECO:0000256" key="1">
    <source>
        <dbReference type="SAM" id="MobiDB-lite"/>
    </source>
</evidence>
<keyword evidence="3" id="KW-1185">Reference proteome</keyword>
<sequence length="142" mass="16406">MVGKKIDDVLKEGLYGKKELKPEERKRFLGTFRERVEGALTISQVQEPDIYPEVKEWIRKPGVRLLLNGKIDYSHISKYVRLANDQNISYTIIQNHEAETDIGLVVAHKHAVDKEMIWASKKKPASTEQKKKKNGLFSNIFK</sequence>
<reference evidence="2 3" key="1">
    <citation type="submission" date="2011-09" db="EMBL/GenBank/DDBJ databases">
        <title>The Genome Sequence of Bacillus smithii 7_3_47FAA.</title>
        <authorList>
            <consortium name="The Broad Institute Genome Sequencing Platform"/>
            <person name="Earl A."/>
            <person name="Ward D."/>
            <person name="Feldgarden M."/>
            <person name="Gevers D."/>
            <person name="Daigneault M."/>
            <person name="Strauss J."/>
            <person name="Allen-Vercoe E."/>
            <person name="Young S.K."/>
            <person name="Zeng Q."/>
            <person name="Gargeya S."/>
            <person name="Fitzgerald M."/>
            <person name="Haas B."/>
            <person name="Abouelleil A."/>
            <person name="Alvarado L."/>
            <person name="Arachchi H.M."/>
            <person name="Berlin A."/>
            <person name="Brown A."/>
            <person name="Chapman S.B."/>
            <person name="Chen Z."/>
            <person name="Dunbar C."/>
            <person name="Freedman E."/>
            <person name="Gearin G."/>
            <person name="Goldberg J."/>
            <person name="Griggs A."/>
            <person name="Gujja S."/>
            <person name="Heiman D."/>
            <person name="Howarth C."/>
            <person name="Larson L."/>
            <person name="Lui A."/>
            <person name="MacDonald P.J.P."/>
            <person name="Montmayeur A."/>
            <person name="Murphy C."/>
            <person name="Neiman D."/>
            <person name="Pearson M."/>
            <person name="Priest M."/>
            <person name="Roberts A."/>
            <person name="Saif S."/>
            <person name="Shea T."/>
            <person name="Shenoy N."/>
            <person name="Sisk P."/>
            <person name="Stolte C."/>
            <person name="Sykes S."/>
            <person name="Wortman J."/>
            <person name="Nusbaum C."/>
            <person name="Birren B."/>
        </authorList>
    </citation>
    <scope>NUCLEOTIDE SEQUENCE [LARGE SCALE GENOMIC DNA]</scope>
    <source>
        <strain evidence="2 3">7_3_47FAA</strain>
    </source>
</reference>
<feature type="compositionally biased region" description="Basic residues" evidence="1">
    <location>
        <begin position="122"/>
        <end position="134"/>
    </location>
</feature>
<feature type="region of interest" description="Disordered" evidence="1">
    <location>
        <begin position="122"/>
        <end position="142"/>
    </location>
</feature>
<dbReference type="HOGENOM" id="CLU_111531_1_1_9"/>
<gene>
    <name evidence="2" type="ORF">HMPREF1015_00177</name>
</gene>
<evidence type="ECO:0000313" key="2">
    <source>
        <dbReference type="EMBL" id="EHL73822.1"/>
    </source>
</evidence>
<dbReference type="PIRSF" id="PIRSF034303">
    <property type="entry name" value="DUF1694"/>
    <property type="match status" value="1"/>
</dbReference>
<dbReference type="Proteomes" id="UP000011747">
    <property type="component" value="Unassembled WGS sequence"/>
</dbReference>
<evidence type="ECO:0008006" key="4">
    <source>
        <dbReference type="Google" id="ProtNLM"/>
    </source>
</evidence>